<reference evidence="1 2" key="1">
    <citation type="submission" date="2017-11" db="EMBL/GenBank/DDBJ databases">
        <title>De-novo sequencing of pomegranate (Punica granatum L.) genome.</title>
        <authorList>
            <person name="Akparov Z."/>
            <person name="Amiraslanov A."/>
            <person name="Hajiyeva S."/>
            <person name="Abbasov M."/>
            <person name="Kaur K."/>
            <person name="Hamwieh A."/>
            <person name="Solovyev V."/>
            <person name="Salamov A."/>
            <person name="Braich B."/>
            <person name="Kosarev P."/>
            <person name="Mahmoud A."/>
            <person name="Hajiyev E."/>
            <person name="Babayeva S."/>
            <person name="Izzatullayeva V."/>
            <person name="Mammadov A."/>
            <person name="Mammadov A."/>
            <person name="Sharifova S."/>
            <person name="Ojaghi J."/>
            <person name="Eynullazada K."/>
            <person name="Bayramov B."/>
            <person name="Abdulazimova A."/>
            <person name="Shahmuradov I."/>
        </authorList>
    </citation>
    <scope>NUCLEOTIDE SEQUENCE [LARGE SCALE GENOMIC DNA]</scope>
    <source>
        <strain evidence="2">cv. AG2017</strain>
        <tissue evidence="1">Leaf</tissue>
    </source>
</reference>
<dbReference type="AlphaFoldDB" id="A0A2I0KH35"/>
<evidence type="ECO:0000313" key="1">
    <source>
        <dbReference type="EMBL" id="PKI67781.1"/>
    </source>
</evidence>
<protein>
    <submittedName>
        <fullName evidence="1">Uncharacterized protein</fullName>
    </submittedName>
</protein>
<keyword evidence="2" id="KW-1185">Reference proteome</keyword>
<dbReference type="Proteomes" id="UP000233551">
    <property type="component" value="Unassembled WGS sequence"/>
</dbReference>
<comment type="caution">
    <text evidence="1">The sequence shown here is derived from an EMBL/GenBank/DDBJ whole genome shotgun (WGS) entry which is preliminary data.</text>
</comment>
<proteinExistence type="predicted"/>
<sequence length="122" mass="14315">MGTWVCHQNGFFAAETNPHESLSILQETNFPRDPSSHRHRHRRSETLPNVHSRLKLSFFREIQRVPGTALGRRRMGEIDEMGREEGSTMAEVGVGLMRWEGQWWRLQNGKGRGRFAQFREWP</sequence>
<organism evidence="1 2">
    <name type="scientific">Punica granatum</name>
    <name type="common">Pomegranate</name>
    <dbReference type="NCBI Taxonomy" id="22663"/>
    <lineage>
        <taxon>Eukaryota</taxon>
        <taxon>Viridiplantae</taxon>
        <taxon>Streptophyta</taxon>
        <taxon>Embryophyta</taxon>
        <taxon>Tracheophyta</taxon>
        <taxon>Spermatophyta</taxon>
        <taxon>Magnoliopsida</taxon>
        <taxon>eudicotyledons</taxon>
        <taxon>Gunneridae</taxon>
        <taxon>Pentapetalae</taxon>
        <taxon>rosids</taxon>
        <taxon>malvids</taxon>
        <taxon>Myrtales</taxon>
        <taxon>Lythraceae</taxon>
        <taxon>Punica</taxon>
    </lineage>
</organism>
<gene>
    <name evidence="1" type="ORF">CRG98_011831</name>
</gene>
<dbReference type="EMBL" id="PGOL01000588">
    <property type="protein sequence ID" value="PKI67781.1"/>
    <property type="molecule type" value="Genomic_DNA"/>
</dbReference>
<evidence type="ECO:0000313" key="2">
    <source>
        <dbReference type="Proteomes" id="UP000233551"/>
    </source>
</evidence>
<accession>A0A2I0KH35</accession>
<name>A0A2I0KH35_PUNGR</name>